<dbReference type="Pfam" id="PF00873">
    <property type="entry name" value="ACR_tran"/>
    <property type="match status" value="1"/>
</dbReference>
<dbReference type="GO" id="GO:0005886">
    <property type="term" value="C:plasma membrane"/>
    <property type="evidence" value="ECO:0007669"/>
    <property type="project" value="TreeGrafter"/>
</dbReference>
<proteinExistence type="predicted"/>
<reference evidence="3 4" key="1">
    <citation type="journal article" date="2014" name="Int. J. Syst. Evol. Microbiol.">
        <title>Complete genome sequence of Corynebacterium casei LMG S-19264T (=DSM 44701T), isolated from a smear-ripened cheese.</title>
        <authorList>
            <consortium name="US DOE Joint Genome Institute (JGI-PGF)"/>
            <person name="Walter F."/>
            <person name="Albersmeier A."/>
            <person name="Kalinowski J."/>
            <person name="Ruckert C."/>
        </authorList>
    </citation>
    <scope>NUCLEOTIDE SEQUENCE [LARGE SCALE GENOMIC DNA]</scope>
    <source>
        <strain evidence="3 4">KCTC 23968</strain>
    </source>
</reference>
<dbReference type="PANTHER" id="PTHR32063">
    <property type="match status" value="1"/>
</dbReference>
<feature type="transmembrane region" description="Helical" evidence="2">
    <location>
        <begin position="347"/>
        <end position="366"/>
    </location>
</feature>
<protein>
    <submittedName>
        <fullName evidence="3">Acriflavin resistance protein</fullName>
    </submittedName>
</protein>
<dbReference type="PRINTS" id="PR00702">
    <property type="entry name" value="ACRIFLAVINRP"/>
</dbReference>
<evidence type="ECO:0000313" key="3">
    <source>
        <dbReference type="EMBL" id="GGX64849.1"/>
    </source>
</evidence>
<keyword evidence="4" id="KW-1185">Reference proteome</keyword>
<dbReference type="RefSeq" id="WP_189583211.1">
    <property type="nucleotide sequence ID" value="NZ_BMYV01000001.1"/>
</dbReference>
<feature type="transmembrane region" description="Helical" evidence="2">
    <location>
        <begin position="988"/>
        <end position="1009"/>
    </location>
</feature>
<dbReference type="SUPFAM" id="SSF82714">
    <property type="entry name" value="Multidrug efflux transporter AcrB TolC docking domain, DN and DC subdomains"/>
    <property type="match status" value="2"/>
</dbReference>
<name>A0A918NG33_9PROT</name>
<dbReference type="Proteomes" id="UP000600865">
    <property type="component" value="Unassembled WGS sequence"/>
</dbReference>
<dbReference type="GO" id="GO:0042910">
    <property type="term" value="F:xenobiotic transmembrane transporter activity"/>
    <property type="evidence" value="ECO:0007669"/>
    <property type="project" value="TreeGrafter"/>
</dbReference>
<dbReference type="Gene3D" id="3.30.70.1440">
    <property type="entry name" value="Multidrug efflux transporter AcrB pore domain"/>
    <property type="match status" value="1"/>
</dbReference>
<keyword evidence="2" id="KW-0472">Membrane</keyword>
<dbReference type="SUPFAM" id="SSF82693">
    <property type="entry name" value="Multidrug efflux transporter AcrB pore domain, PN1, PN2, PC1 and PC2 subdomains"/>
    <property type="match status" value="2"/>
</dbReference>
<comment type="caution">
    <text evidence="3">The sequence shown here is derived from an EMBL/GenBank/DDBJ whole genome shotgun (WGS) entry which is preliminary data.</text>
</comment>
<dbReference type="Gene3D" id="3.30.70.1320">
    <property type="entry name" value="Multidrug efflux transporter AcrB pore domain like"/>
    <property type="match status" value="1"/>
</dbReference>
<feature type="transmembrane region" description="Helical" evidence="2">
    <location>
        <begin position="479"/>
        <end position="497"/>
    </location>
</feature>
<dbReference type="Gene3D" id="3.30.70.1430">
    <property type="entry name" value="Multidrug efflux transporter AcrB pore domain"/>
    <property type="match status" value="2"/>
</dbReference>
<evidence type="ECO:0000313" key="4">
    <source>
        <dbReference type="Proteomes" id="UP000600865"/>
    </source>
</evidence>
<dbReference type="SUPFAM" id="SSF82866">
    <property type="entry name" value="Multidrug efflux transporter AcrB transmembrane domain"/>
    <property type="match status" value="2"/>
</dbReference>
<dbReference type="Gene3D" id="1.20.1640.10">
    <property type="entry name" value="Multidrug efflux transporter AcrB transmembrane domain"/>
    <property type="match status" value="2"/>
</dbReference>
<evidence type="ECO:0000256" key="1">
    <source>
        <dbReference type="SAM" id="MobiDB-lite"/>
    </source>
</evidence>
<dbReference type="InterPro" id="IPR027463">
    <property type="entry name" value="AcrB_DN_DC_subdom"/>
</dbReference>
<dbReference type="EMBL" id="BMYV01000001">
    <property type="protein sequence ID" value="GGX64849.1"/>
    <property type="molecule type" value="Genomic_DNA"/>
</dbReference>
<accession>A0A918NG33</accession>
<feature type="transmembrane region" description="Helical" evidence="2">
    <location>
        <begin position="939"/>
        <end position="959"/>
    </location>
</feature>
<dbReference type="PANTHER" id="PTHR32063:SF0">
    <property type="entry name" value="SWARMING MOTILITY PROTEIN SWRC"/>
    <property type="match status" value="1"/>
</dbReference>
<feature type="transmembrane region" description="Helical" evidence="2">
    <location>
        <begin position="443"/>
        <end position="464"/>
    </location>
</feature>
<feature type="transmembrane region" description="Helical" evidence="2">
    <location>
        <begin position="911"/>
        <end position="933"/>
    </location>
</feature>
<keyword evidence="2" id="KW-1133">Transmembrane helix</keyword>
<gene>
    <name evidence="3" type="ORF">GCM10011309_13880</name>
</gene>
<evidence type="ECO:0000256" key="2">
    <source>
        <dbReference type="SAM" id="Phobius"/>
    </source>
</evidence>
<dbReference type="AlphaFoldDB" id="A0A918NG33"/>
<feature type="transmembrane region" description="Helical" evidence="2">
    <location>
        <begin position="543"/>
        <end position="564"/>
    </location>
</feature>
<dbReference type="InterPro" id="IPR001036">
    <property type="entry name" value="Acrflvin-R"/>
</dbReference>
<feature type="transmembrane region" description="Helical" evidence="2">
    <location>
        <begin position="1029"/>
        <end position="1062"/>
    </location>
</feature>
<feature type="transmembrane region" description="Helical" evidence="2">
    <location>
        <begin position="886"/>
        <end position="904"/>
    </location>
</feature>
<sequence>MSTKDMSPSASGLAGVVGFSIRNWRTTLGIMLVCVIGGLLAMSSLPMDAEPDVPVPIINIRVVLPGVSPEDAERLLVRPLETELKAIEGLKEIDGVASTNVAYVTLEFELGVDEDVVMADVLEKVDRARAEFPAEARQPIIEEISFSALPILTVNLWGDAPERELQRRAKMLQRKIEAIPLVLEAKISGERTEVLEAIIDPAKTESLGITFGEIAGAVSQNNELVPAGALETDSGRFNIKLPGLIETPSDMGDLVVRRGENGAIVRLSDIAEVRRGYKDATTLARFNGQTSLSLEISKRQGVNILEATELVQQLVDMETARPDWPRTINVTYSQSRAVYIRDMMSELSASIINAVVLVFIVCIAALGWRSAIFVGWAIPSSFLIAFFGFLIMGETINMMILFGLILSVGVLVDSAIVIVEFADRKMEEGMDRLEAFKMSGERMFWPIMSSTATTLAAFIPLLFWESTTGKFMSYFPRTMIYVLSASTLMALIFLPTLGAKIGFRPKKTINANVVALSGAEGDPSDTKGFIGLYVKMIQKIIHFPLLVMTGMVVLAVAIVGIFSAKMTGPPPKPVEFFTQSPSEQLYILARSRGNTTPEQYLTLAKDIENRIQNISGIESVYTVTGAGASGSGGISGPSNVPSDTVVRVYTELLPFNERRGTQAIVDDLEAAIVGIPGIYTEVIAVDQGPPIGKDIGIQISSEDPAQLRAATQAVKAKLASIEGIIEIEDTTPLPGVEWEFVVDRAEAGRLGLDVGAIGAALSFVTDGTLVGRYRPLDADEEVDIRIRYPDEARTLAELDRLRIQTPQGALPLSAVATRVARPQQSKIERKDLLPYYIVQANSAKDYATQVQVAELSEWLDKEAGFSSAVQTKFLGQQEENDEALQFFKAAGLAILFMMGVILLLQFNSFYHVFLTLSAVIMSVFGVLLGLAFYPYISMILSLTGVIALAGIVVNNNIVLIDAYQRLREHGFGSVDAAVRTAAQRLRPVFLTTLTTVVGLMPLILGWQANIFTGEFSTKGSSTSEIWAPISYVVACGLGFATILTLIVTPVMLAMPTVMMGRFRRLRAKLRKRSRPVPAPSKGAVTRPAE</sequence>
<feature type="transmembrane region" description="Helical" evidence="2">
    <location>
        <begin position="398"/>
        <end position="422"/>
    </location>
</feature>
<feature type="transmembrane region" description="Helical" evidence="2">
    <location>
        <begin position="28"/>
        <end position="47"/>
    </location>
</feature>
<organism evidence="3 4">
    <name type="scientific">Litorimonas cladophorae</name>
    <dbReference type="NCBI Taxonomy" id="1220491"/>
    <lineage>
        <taxon>Bacteria</taxon>
        <taxon>Pseudomonadati</taxon>
        <taxon>Pseudomonadota</taxon>
        <taxon>Alphaproteobacteria</taxon>
        <taxon>Maricaulales</taxon>
        <taxon>Robiginitomaculaceae</taxon>
    </lineage>
</organism>
<feature type="region of interest" description="Disordered" evidence="1">
    <location>
        <begin position="1070"/>
        <end position="1089"/>
    </location>
</feature>
<dbReference type="Gene3D" id="3.30.2090.10">
    <property type="entry name" value="Multidrug efflux transporter AcrB TolC docking domain, DN and DC subdomains"/>
    <property type="match status" value="2"/>
</dbReference>
<keyword evidence="2" id="KW-0812">Transmembrane</keyword>
<feature type="transmembrane region" description="Helical" evidence="2">
    <location>
        <begin position="373"/>
        <end position="392"/>
    </location>
</feature>